<dbReference type="PRINTS" id="PR00449">
    <property type="entry name" value="RASTRNSFRMNG"/>
</dbReference>
<organism evidence="4 5">
    <name type="scientific">Seriola lalandi dorsalis</name>
    <dbReference type="NCBI Taxonomy" id="1841481"/>
    <lineage>
        <taxon>Eukaryota</taxon>
        <taxon>Metazoa</taxon>
        <taxon>Chordata</taxon>
        <taxon>Craniata</taxon>
        <taxon>Vertebrata</taxon>
        <taxon>Euteleostomi</taxon>
        <taxon>Actinopterygii</taxon>
        <taxon>Neopterygii</taxon>
        <taxon>Teleostei</taxon>
        <taxon>Neoteleostei</taxon>
        <taxon>Acanthomorphata</taxon>
        <taxon>Carangaria</taxon>
        <taxon>Carangiformes</taxon>
        <taxon>Carangidae</taxon>
        <taxon>Seriola</taxon>
    </lineage>
</organism>
<dbReference type="InterPro" id="IPR001806">
    <property type="entry name" value="Small_GTPase"/>
</dbReference>
<dbReference type="OrthoDB" id="63533at2759"/>
<dbReference type="PROSITE" id="PS51421">
    <property type="entry name" value="RAS"/>
    <property type="match status" value="1"/>
</dbReference>
<reference evidence="4" key="1">
    <citation type="submission" date="2025-08" db="UniProtKB">
        <authorList>
            <consortium name="Ensembl"/>
        </authorList>
    </citation>
    <scope>IDENTIFICATION</scope>
</reference>
<dbReference type="PANTHER" id="PTHR47979">
    <property type="entry name" value="DRAB11-RELATED"/>
    <property type="match status" value="1"/>
</dbReference>
<evidence type="ECO:0000313" key="4">
    <source>
        <dbReference type="Ensembl" id="ENSSLDP00000026902.1"/>
    </source>
</evidence>
<dbReference type="InterPro" id="IPR027417">
    <property type="entry name" value="P-loop_NTPase"/>
</dbReference>
<dbReference type="SMART" id="SM00173">
    <property type="entry name" value="RAS"/>
    <property type="match status" value="1"/>
</dbReference>
<dbReference type="STRING" id="1841481.ENSSLDP00000026902"/>
<evidence type="ECO:0000256" key="2">
    <source>
        <dbReference type="ARBA" id="ARBA00022741"/>
    </source>
</evidence>
<name>A0A3B4YBI0_SERLL</name>
<keyword evidence="5" id="KW-1185">Reference proteome</keyword>
<dbReference type="SUPFAM" id="SSF52540">
    <property type="entry name" value="P-loop containing nucleoside triphosphate hydrolases"/>
    <property type="match status" value="1"/>
</dbReference>
<protein>
    <submittedName>
        <fullName evidence="4">RAB17, member RAS onco family</fullName>
    </submittedName>
</protein>
<dbReference type="FunFam" id="3.40.50.300:FF:000808">
    <property type="entry name" value="Small GTP-binding protein, putative"/>
    <property type="match status" value="1"/>
</dbReference>
<reference evidence="4" key="2">
    <citation type="submission" date="2025-09" db="UniProtKB">
        <authorList>
            <consortium name="Ensembl"/>
        </authorList>
    </citation>
    <scope>IDENTIFICATION</scope>
</reference>
<comment type="similarity">
    <text evidence="1">Belongs to the small GTPase superfamily. Rab family.</text>
</comment>
<sequence length="227" mass="25310">MGENLPRVPGGAQLHSDTLRRPVRTLRVKMVILGSSGVGKSSLALRFVRDEFRSPSPTVGCAYLTRVVHLSDVTLRFEIWDTAGQEKYHSVTPLYYRGAHAALVVYDISKRETFVRAQVWLKELEKQYIPGSTVMCLVGNKGDLDQERQISVQEGQALANDRSLFFTETSVLSGDQISELLLGIAHRVYECIGGQQGGLSEWKETPLIDLHRRDTFTPFASCCKIGP</sequence>
<dbReference type="PROSITE" id="PS51419">
    <property type="entry name" value="RAB"/>
    <property type="match status" value="1"/>
</dbReference>
<dbReference type="Ensembl" id="ENSSLDT00000027737.1">
    <property type="protein sequence ID" value="ENSSLDP00000026902.1"/>
    <property type="gene ID" value="ENSSLDG00000020918.1"/>
</dbReference>
<accession>A0A3B4YBI0</accession>
<dbReference type="Proteomes" id="UP000261360">
    <property type="component" value="Unplaced"/>
</dbReference>
<dbReference type="AlphaFoldDB" id="A0A3B4YBI0"/>
<evidence type="ECO:0000256" key="1">
    <source>
        <dbReference type="ARBA" id="ARBA00006270"/>
    </source>
</evidence>
<dbReference type="InterPro" id="IPR050209">
    <property type="entry name" value="Rab_GTPases_membrane_traffic"/>
</dbReference>
<dbReference type="SMART" id="SM00175">
    <property type="entry name" value="RAB"/>
    <property type="match status" value="1"/>
</dbReference>
<keyword evidence="3" id="KW-0342">GTP-binding</keyword>
<dbReference type="InterPro" id="IPR005225">
    <property type="entry name" value="Small_GTP-bd"/>
</dbReference>
<proteinExistence type="inferred from homology"/>
<dbReference type="GeneTree" id="ENSGT00940000161839"/>
<dbReference type="GO" id="GO:0005525">
    <property type="term" value="F:GTP binding"/>
    <property type="evidence" value="ECO:0007669"/>
    <property type="project" value="UniProtKB-KW"/>
</dbReference>
<dbReference type="PROSITE" id="PS51420">
    <property type="entry name" value="RHO"/>
    <property type="match status" value="1"/>
</dbReference>
<dbReference type="SMART" id="SM00174">
    <property type="entry name" value="RHO"/>
    <property type="match status" value="1"/>
</dbReference>
<dbReference type="GO" id="GO:0003924">
    <property type="term" value="F:GTPase activity"/>
    <property type="evidence" value="ECO:0007669"/>
    <property type="project" value="InterPro"/>
</dbReference>
<dbReference type="NCBIfam" id="TIGR00231">
    <property type="entry name" value="small_GTP"/>
    <property type="match status" value="1"/>
</dbReference>
<keyword evidence="2" id="KW-0547">Nucleotide-binding</keyword>
<dbReference type="CDD" id="cd01860">
    <property type="entry name" value="Rab5_related"/>
    <property type="match status" value="1"/>
</dbReference>
<evidence type="ECO:0000256" key="3">
    <source>
        <dbReference type="ARBA" id="ARBA00023134"/>
    </source>
</evidence>
<dbReference type="Gene3D" id="3.40.50.300">
    <property type="entry name" value="P-loop containing nucleotide triphosphate hydrolases"/>
    <property type="match status" value="1"/>
</dbReference>
<dbReference type="Pfam" id="PF00071">
    <property type="entry name" value="Ras"/>
    <property type="match status" value="1"/>
</dbReference>
<evidence type="ECO:0000313" key="5">
    <source>
        <dbReference type="Proteomes" id="UP000261360"/>
    </source>
</evidence>